<name>A0A931B834_9ACTN</name>
<protein>
    <recommendedName>
        <fullName evidence="4">Putative pterin-4-alpha-carbinolamine dehydratase</fullName>
        <ecNumber evidence="3">4.2.1.96</ecNumber>
    </recommendedName>
</protein>
<keyword evidence="5" id="KW-0456">Lyase</keyword>
<accession>A0A931B834</accession>
<keyword evidence="7" id="KW-1185">Reference proteome</keyword>
<reference evidence="6" key="1">
    <citation type="submission" date="2020-11" db="EMBL/GenBank/DDBJ databases">
        <title>Isolation and identification of active actinomycetes.</title>
        <authorList>
            <person name="Yu B."/>
        </authorList>
    </citation>
    <scope>NUCLEOTIDE SEQUENCE</scope>
    <source>
        <strain evidence="6">NEAU-YB345</strain>
    </source>
</reference>
<evidence type="ECO:0000256" key="3">
    <source>
        <dbReference type="ARBA" id="ARBA00013252"/>
    </source>
</evidence>
<dbReference type="SUPFAM" id="SSF55248">
    <property type="entry name" value="PCD-like"/>
    <property type="match status" value="1"/>
</dbReference>
<comment type="caution">
    <text evidence="6">The sequence shown here is derived from an EMBL/GenBank/DDBJ whole genome shotgun (WGS) entry which is preliminary data.</text>
</comment>
<organism evidence="6 7">
    <name type="scientific">Streptacidiphilus fuscans</name>
    <dbReference type="NCBI Taxonomy" id="2789292"/>
    <lineage>
        <taxon>Bacteria</taxon>
        <taxon>Bacillati</taxon>
        <taxon>Actinomycetota</taxon>
        <taxon>Actinomycetes</taxon>
        <taxon>Kitasatosporales</taxon>
        <taxon>Streptomycetaceae</taxon>
        <taxon>Streptacidiphilus</taxon>
    </lineage>
</organism>
<comment type="catalytic activity">
    <reaction evidence="1">
        <text>(4aS,6R)-4a-hydroxy-L-erythro-5,6,7,8-tetrahydrobiopterin = (6R)-L-erythro-6,7-dihydrobiopterin + H2O</text>
        <dbReference type="Rhea" id="RHEA:11920"/>
        <dbReference type="ChEBI" id="CHEBI:15377"/>
        <dbReference type="ChEBI" id="CHEBI:15642"/>
        <dbReference type="ChEBI" id="CHEBI:43120"/>
        <dbReference type="EC" id="4.2.1.96"/>
    </reaction>
</comment>
<dbReference type="Pfam" id="PF01329">
    <property type="entry name" value="Pterin_4a"/>
    <property type="match status" value="1"/>
</dbReference>
<dbReference type="EC" id="4.2.1.96" evidence="3"/>
<dbReference type="EMBL" id="JADPRT010000006">
    <property type="protein sequence ID" value="MBF9069563.1"/>
    <property type="molecule type" value="Genomic_DNA"/>
</dbReference>
<dbReference type="Gene3D" id="3.30.1360.20">
    <property type="entry name" value="Transcriptional coactivator/pterin dehydratase"/>
    <property type="match status" value="1"/>
</dbReference>
<dbReference type="InterPro" id="IPR001533">
    <property type="entry name" value="Pterin_deHydtase"/>
</dbReference>
<evidence type="ECO:0000256" key="2">
    <source>
        <dbReference type="ARBA" id="ARBA00006472"/>
    </source>
</evidence>
<evidence type="ECO:0000256" key="1">
    <source>
        <dbReference type="ARBA" id="ARBA00001554"/>
    </source>
</evidence>
<comment type="similarity">
    <text evidence="2">Belongs to the pterin-4-alpha-carbinolamine dehydratase family.</text>
</comment>
<dbReference type="AlphaFoldDB" id="A0A931B834"/>
<evidence type="ECO:0000256" key="5">
    <source>
        <dbReference type="ARBA" id="ARBA00023239"/>
    </source>
</evidence>
<dbReference type="Proteomes" id="UP000657385">
    <property type="component" value="Unassembled WGS sequence"/>
</dbReference>
<dbReference type="GO" id="GO:0008124">
    <property type="term" value="F:4-alpha-hydroxytetrahydrobiopterin dehydratase activity"/>
    <property type="evidence" value="ECO:0007669"/>
    <property type="project" value="UniProtKB-EC"/>
</dbReference>
<evidence type="ECO:0000313" key="7">
    <source>
        <dbReference type="Proteomes" id="UP000657385"/>
    </source>
</evidence>
<dbReference type="GO" id="GO:0006729">
    <property type="term" value="P:tetrahydrobiopterin biosynthetic process"/>
    <property type="evidence" value="ECO:0007669"/>
    <property type="project" value="InterPro"/>
</dbReference>
<gene>
    <name evidence="6" type="ORF">I2501_16180</name>
</gene>
<evidence type="ECO:0000313" key="6">
    <source>
        <dbReference type="EMBL" id="MBF9069563.1"/>
    </source>
</evidence>
<evidence type="ECO:0000256" key="4">
    <source>
        <dbReference type="ARBA" id="ARBA00021735"/>
    </source>
</evidence>
<dbReference type="InterPro" id="IPR036428">
    <property type="entry name" value="PCD_sf"/>
</dbReference>
<proteinExistence type="inferred from homology"/>
<sequence>MALPGLPHPRAGVARRARLGRLTQHHADTNLSFDGVRFTITTHDAGGVLTATDFALAAQIDKVAAGHAGELDVAPPA</sequence>